<accession>A0A7W9H7B5</accession>
<dbReference type="RefSeq" id="WP_184986885.1">
    <property type="nucleotide sequence ID" value="NZ_JACHNE010000001.1"/>
</dbReference>
<comment type="caution">
    <text evidence="1">The sequence shown here is derived from an EMBL/GenBank/DDBJ whole genome shotgun (WGS) entry which is preliminary data.</text>
</comment>
<organism evidence="1 2">
    <name type="scientific">Streptomyces caelestis</name>
    <dbReference type="NCBI Taxonomy" id="36816"/>
    <lineage>
        <taxon>Bacteria</taxon>
        <taxon>Bacillati</taxon>
        <taxon>Actinomycetota</taxon>
        <taxon>Actinomycetes</taxon>
        <taxon>Kitasatosporales</taxon>
        <taxon>Streptomycetaceae</taxon>
        <taxon>Streptomyces</taxon>
    </lineage>
</organism>
<dbReference type="AlphaFoldDB" id="A0A7W9H7B5"/>
<keyword evidence="2" id="KW-1185">Reference proteome</keyword>
<evidence type="ECO:0000313" key="2">
    <source>
        <dbReference type="Proteomes" id="UP000590647"/>
    </source>
</evidence>
<name>A0A7W9H7B5_9ACTN</name>
<dbReference type="EMBL" id="JACHNE010000001">
    <property type="protein sequence ID" value="MBB5796748.1"/>
    <property type="molecule type" value="Genomic_DNA"/>
</dbReference>
<reference evidence="1 2" key="1">
    <citation type="submission" date="2020-08" db="EMBL/GenBank/DDBJ databases">
        <title>Sequencing the genomes of 1000 actinobacteria strains.</title>
        <authorList>
            <person name="Klenk H.-P."/>
        </authorList>
    </citation>
    <scope>NUCLEOTIDE SEQUENCE [LARGE SCALE GENOMIC DNA]</scope>
    <source>
        <strain evidence="1 2">DSM 40084</strain>
    </source>
</reference>
<sequence length="192" mass="20943">MKEAAPGDASPTVGVPRDYRLLVPREWFRIDLMQDRWRAQLKTYVDRQAEGRRVPAELQQDVWATLRNTAEAGRARGAMEFFLLTTTRNGGLPASLLVSLMPLGNTPADPDKYAAWLELREPEGPGRRKVSVVDLPAGAAVRVLGATTLNVHALMPGGVGYLTLSFSAPLTGMSGPMERLCDAMAGSLRWVV</sequence>
<evidence type="ECO:0000313" key="1">
    <source>
        <dbReference type="EMBL" id="MBB5796748.1"/>
    </source>
</evidence>
<dbReference type="Proteomes" id="UP000590647">
    <property type="component" value="Unassembled WGS sequence"/>
</dbReference>
<gene>
    <name evidence="1" type="ORF">HDA41_004712</name>
</gene>
<proteinExistence type="predicted"/>
<protein>
    <submittedName>
        <fullName evidence="1">Uncharacterized protein</fullName>
    </submittedName>
</protein>